<evidence type="ECO:0000256" key="3">
    <source>
        <dbReference type="ARBA" id="ARBA00022840"/>
    </source>
</evidence>
<dbReference type="PANTHER" id="PTHR23073">
    <property type="entry name" value="26S PROTEASOME REGULATORY SUBUNIT"/>
    <property type="match status" value="1"/>
</dbReference>
<dbReference type="InterPro" id="IPR050221">
    <property type="entry name" value="26S_Proteasome_ATPase"/>
</dbReference>
<organism evidence="5 6">
    <name type="scientific">Micromonospora ureilytica</name>
    <dbReference type="NCBI Taxonomy" id="709868"/>
    <lineage>
        <taxon>Bacteria</taxon>
        <taxon>Bacillati</taxon>
        <taxon>Actinomycetota</taxon>
        <taxon>Actinomycetes</taxon>
        <taxon>Micromonosporales</taxon>
        <taxon>Micromonosporaceae</taxon>
        <taxon>Micromonospora</taxon>
    </lineage>
</organism>
<dbReference type="EMBL" id="JADOTX010000001">
    <property type="protein sequence ID" value="MBG6068930.1"/>
    <property type="molecule type" value="Genomic_DNA"/>
</dbReference>
<feature type="domain" description="AAA+ ATPase" evidence="4">
    <location>
        <begin position="118"/>
        <end position="249"/>
    </location>
</feature>
<protein>
    <submittedName>
        <fullName evidence="5">SpoVK/Ycf46/Vps4 family AAA+-type ATPase</fullName>
    </submittedName>
</protein>
<keyword evidence="3" id="KW-0067">ATP-binding</keyword>
<comment type="similarity">
    <text evidence="1">Belongs to the AAA ATPase family.</text>
</comment>
<evidence type="ECO:0000313" key="6">
    <source>
        <dbReference type="Proteomes" id="UP000614915"/>
    </source>
</evidence>
<dbReference type="InterPro" id="IPR003959">
    <property type="entry name" value="ATPase_AAA_core"/>
</dbReference>
<evidence type="ECO:0000256" key="1">
    <source>
        <dbReference type="ARBA" id="ARBA00006914"/>
    </source>
</evidence>
<reference evidence="5 6" key="1">
    <citation type="submission" date="2020-11" db="EMBL/GenBank/DDBJ databases">
        <title>Sequencing the genomes of 1000 actinobacteria strains.</title>
        <authorList>
            <person name="Klenk H.-P."/>
        </authorList>
    </citation>
    <scope>NUCLEOTIDE SEQUENCE [LARGE SCALE GENOMIC DNA]</scope>
    <source>
        <strain evidence="5 6">DSM 101692</strain>
    </source>
</reference>
<dbReference type="RefSeq" id="WP_196929050.1">
    <property type="nucleotide sequence ID" value="NZ_JADOTX010000001.1"/>
</dbReference>
<dbReference type="SMART" id="SM00382">
    <property type="entry name" value="AAA"/>
    <property type="match status" value="1"/>
</dbReference>
<dbReference type="SUPFAM" id="SSF52540">
    <property type="entry name" value="P-loop containing nucleoside triphosphate hydrolases"/>
    <property type="match status" value="1"/>
</dbReference>
<keyword evidence="6" id="KW-1185">Reference proteome</keyword>
<dbReference type="InterPro" id="IPR027417">
    <property type="entry name" value="P-loop_NTPase"/>
</dbReference>
<evidence type="ECO:0000313" key="5">
    <source>
        <dbReference type="EMBL" id="MBG6068930.1"/>
    </source>
</evidence>
<dbReference type="Pfam" id="PF00004">
    <property type="entry name" value="AAA"/>
    <property type="match status" value="1"/>
</dbReference>
<keyword evidence="2" id="KW-0547">Nucleotide-binding</keyword>
<dbReference type="CDD" id="cd19481">
    <property type="entry name" value="RecA-like_protease"/>
    <property type="match status" value="1"/>
</dbReference>
<evidence type="ECO:0000256" key="2">
    <source>
        <dbReference type="ARBA" id="ARBA00022741"/>
    </source>
</evidence>
<dbReference type="InterPro" id="IPR003593">
    <property type="entry name" value="AAA+_ATPase"/>
</dbReference>
<evidence type="ECO:0000259" key="4">
    <source>
        <dbReference type="SMART" id="SM00382"/>
    </source>
</evidence>
<dbReference type="Proteomes" id="UP000614915">
    <property type="component" value="Unassembled WGS sequence"/>
</dbReference>
<comment type="caution">
    <text evidence="5">The sequence shown here is derived from an EMBL/GenBank/DDBJ whole genome shotgun (WGS) entry which is preliminary data.</text>
</comment>
<name>A0ABS0JPE3_9ACTN</name>
<sequence>MTASGEHIKALVRNHAAGDDAAFYAVALQVAAKAARQGHGTLANELKRVIEGARSQPVASKVTAIARPRGDLADLVTAAFPNVSLRDLVGPPQLKDAIARVLHEQRQRQALSEHGFAPAHRLLLEGPPGTGKTMTAAVIAHELALPLLTIRLDSLLSKYLGETASKLRAVFDAAASQRAVYLFDEFDALGGHRSGNDVGEARRILNSFLIFLEQANAESIVVAATNHRSILDHALFRRFDVAIRYELPDGAQASEVMKTRLGPMGRGIRWAAVQAQASGLSHAELVKAAETAAKQAILRGEKQVTVADLTEALQERRAAGSE</sequence>
<proteinExistence type="inferred from homology"/>
<accession>A0ABS0JPE3</accession>
<gene>
    <name evidence="5" type="ORF">IW248_005217</name>
</gene>
<dbReference type="Gene3D" id="3.40.50.300">
    <property type="entry name" value="P-loop containing nucleotide triphosphate hydrolases"/>
    <property type="match status" value="1"/>
</dbReference>